<keyword evidence="4 7" id="KW-1133">Transmembrane helix</keyword>
<feature type="transmembrane region" description="Helical" evidence="7">
    <location>
        <begin position="241"/>
        <end position="259"/>
    </location>
</feature>
<dbReference type="NCBIfam" id="NF038013">
    <property type="entry name" value="AceTr_1"/>
    <property type="match status" value="1"/>
</dbReference>
<dbReference type="InterPro" id="IPR051633">
    <property type="entry name" value="AceTr"/>
</dbReference>
<keyword evidence="5 7" id="KW-0472">Membrane</keyword>
<feature type="transmembrane region" description="Helical" evidence="7">
    <location>
        <begin position="211"/>
        <end position="234"/>
    </location>
</feature>
<dbReference type="Proteomes" id="UP000697127">
    <property type="component" value="Unassembled WGS sequence"/>
</dbReference>
<evidence type="ECO:0008006" key="10">
    <source>
        <dbReference type="Google" id="ProtNLM"/>
    </source>
</evidence>
<dbReference type="PANTHER" id="PTHR31123">
    <property type="entry name" value="ACCUMULATION OF DYADS PROTEIN 2-RELATED"/>
    <property type="match status" value="1"/>
</dbReference>
<feature type="compositionally biased region" description="Basic and acidic residues" evidence="6">
    <location>
        <begin position="9"/>
        <end position="24"/>
    </location>
</feature>
<name>A0A9P6WG30_9ASCO</name>
<dbReference type="Pfam" id="PF01184">
    <property type="entry name" value="Gpr1_Fun34_YaaH"/>
    <property type="match status" value="1"/>
</dbReference>
<protein>
    <recommendedName>
        <fullName evidence="10">Ammonia transport outward protein 2</fullName>
    </recommendedName>
</protein>
<organism evidence="8 9">
    <name type="scientific">Pichia californica</name>
    <dbReference type="NCBI Taxonomy" id="460514"/>
    <lineage>
        <taxon>Eukaryota</taxon>
        <taxon>Fungi</taxon>
        <taxon>Dikarya</taxon>
        <taxon>Ascomycota</taxon>
        <taxon>Saccharomycotina</taxon>
        <taxon>Pichiomycetes</taxon>
        <taxon>Pichiales</taxon>
        <taxon>Pichiaceae</taxon>
        <taxon>Pichia</taxon>
    </lineage>
</organism>
<dbReference type="EMBL" id="PUHW01000459">
    <property type="protein sequence ID" value="KAG0686535.1"/>
    <property type="molecule type" value="Genomic_DNA"/>
</dbReference>
<dbReference type="InterPro" id="IPR000791">
    <property type="entry name" value="Gpr1/Fun34/SatP-like"/>
</dbReference>
<gene>
    <name evidence="8" type="ORF">C6P40_003845</name>
</gene>
<sequence>MSQGSSNSENHDFKSGFEHHEHQPIKATTKILKDIEEGIHKTERKLPTILESEDGNYVYIDNKKLLKQDLMKAFGGYMNPGWSVPTVHKFGNPAPLGLSAFAYCTFVASLINMDTRGVINDNVNTGAALFYGGMIQMIAGLWEFSLENAFGGLAFCSFGGYWFSSASMNIPWFNSSASYTTQHELNNAMGFFYLGWLLFTIVLLACTLKSTFLFFLLFLLVFLRLLLLTIFRFYDLHSCEVAAGVVGVIVSLLAWYHAYAGLATKQNSYYVVDPWPMPVISKRGIHRSSEDQEETEMHEYLE</sequence>
<feature type="transmembrane region" description="Helical" evidence="7">
    <location>
        <begin position="185"/>
        <end position="205"/>
    </location>
</feature>
<dbReference type="GO" id="GO:0015123">
    <property type="term" value="F:acetate transmembrane transporter activity"/>
    <property type="evidence" value="ECO:0007669"/>
    <property type="project" value="TreeGrafter"/>
</dbReference>
<evidence type="ECO:0000256" key="2">
    <source>
        <dbReference type="ARBA" id="ARBA00005587"/>
    </source>
</evidence>
<feature type="transmembrane region" description="Helical" evidence="7">
    <location>
        <begin position="123"/>
        <end position="142"/>
    </location>
</feature>
<evidence type="ECO:0000256" key="5">
    <source>
        <dbReference type="ARBA" id="ARBA00023136"/>
    </source>
</evidence>
<comment type="caution">
    <text evidence="8">The sequence shown here is derived from an EMBL/GenBank/DDBJ whole genome shotgun (WGS) entry which is preliminary data.</text>
</comment>
<accession>A0A9P6WG30</accession>
<evidence type="ECO:0000256" key="1">
    <source>
        <dbReference type="ARBA" id="ARBA00004141"/>
    </source>
</evidence>
<evidence type="ECO:0000256" key="6">
    <source>
        <dbReference type="SAM" id="MobiDB-lite"/>
    </source>
</evidence>
<feature type="transmembrane region" description="Helical" evidence="7">
    <location>
        <begin position="94"/>
        <end position="111"/>
    </location>
</feature>
<comment type="similarity">
    <text evidence="2">Belongs to the acetate uptake transporter (AceTr) (TC 2.A.96) family.</text>
</comment>
<evidence type="ECO:0000313" key="9">
    <source>
        <dbReference type="Proteomes" id="UP000697127"/>
    </source>
</evidence>
<dbReference type="OrthoDB" id="3648309at2759"/>
<evidence type="ECO:0000256" key="3">
    <source>
        <dbReference type="ARBA" id="ARBA00022692"/>
    </source>
</evidence>
<dbReference type="PROSITE" id="PS01114">
    <property type="entry name" value="GPR1_FUN34_YAAH"/>
    <property type="match status" value="1"/>
</dbReference>
<feature type="region of interest" description="Disordered" evidence="6">
    <location>
        <begin position="1"/>
        <end position="24"/>
    </location>
</feature>
<feature type="transmembrane region" description="Helical" evidence="7">
    <location>
        <begin position="148"/>
        <end position="164"/>
    </location>
</feature>
<proteinExistence type="inferred from homology"/>
<evidence type="ECO:0000313" key="8">
    <source>
        <dbReference type="EMBL" id="KAG0686535.1"/>
    </source>
</evidence>
<dbReference type="PANTHER" id="PTHR31123:SF1">
    <property type="entry name" value="ACCUMULATION OF DYADS PROTEIN 2-RELATED"/>
    <property type="match status" value="1"/>
</dbReference>
<dbReference type="GO" id="GO:0005886">
    <property type="term" value="C:plasma membrane"/>
    <property type="evidence" value="ECO:0007669"/>
    <property type="project" value="TreeGrafter"/>
</dbReference>
<keyword evidence="9" id="KW-1185">Reference proteome</keyword>
<dbReference type="InterPro" id="IPR047622">
    <property type="entry name" value="GPR1_FUN34_YAAH"/>
</dbReference>
<evidence type="ECO:0000256" key="7">
    <source>
        <dbReference type="SAM" id="Phobius"/>
    </source>
</evidence>
<dbReference type="AlphaFoldDB" id="A0A9P6WG30"/>
<reference evidence="8" key="1">
    <citation type="submission" date="2020-11" db="EMBL/GenBank/DDBJ databases">
        <title>Kefir isolates.</title>
        <authorList>
            <person name="Marcisauskas S."/>
            <person name="Kim Y."/>
            <person name="Blasche S."/>
        </authorList>
    </citation>
    <scope>NUCLEOTIDE SEQUENCE</scope>
    <source>
        <strain evidence="8">Olga-1</strain>
    </source>
</reference>
<comment type="subcellular location">
    <subcellularLocation>
        <location evidence="1">Membrane</location>
        <topology evidence="1">Multi-pass membrane protein</topology>
    </subcellularLocation>
</comment>
<evidence type="ECO:0000256" key="4">
    <source>
        <dbReference type="ARBA" id="ARBA00022989"/>
    </source>
</evidence>
<keyword evidence="3 7" id="KW-0812">Transmembrane</keyword>